<organism evidence="2 3">
    <name type="scientific">Flavobacterium cheniae</name>
    <dbReference type="NCBI Taxonomy" id="295428"/>
    <lineage>
        <taxon>Bacteria</taxon>
        <taxon>Pseudomonadati</taxon>
        <taxon>Bacteroidota</taxon>
        <taxon>Flavobacteriia</taxon>
        <taxon>Flavobacteriales</taxon>
        <taxon>Flavobacteriaceae</taxon>
        <taxon>Flavobacterium</taxon>
    </lineage>
</organism>
<evidence type="ECO:0000256" key="1">
    <source>
        <dbReference type="SAM" id="SignalP"/>
    </source>
</evidence>
<proteinExistence type="predicted"/>
<gene>
    <name evidence="2" type="ORF">IP97_02473</name>
</gene>
<dbReference type="RefSeq" id="WP_133609320.1">
    <property type="nucleotide sequence ID" value="NZ_SNZC01000002.1"/>
</dbReference>
<dbReference type="Pfam" id="PF20559">
    <property type="entry name" value="DUF6770"/>
    <property type="match status" value="1"/>
</dbReference>
<comment type="caution">
    <text evidence="2">The sequence shown here is derived from an EMBL/GenBank/DDBJ whole genome shotgun (WGS) entry which is preliminary data.</text>
</comment>
<evidence type="ECO:0000313" key="3">
    <source>
        <dbReference type="Proteomes" id="UP000315312"/>
    </source>
</evidence>
<protein>
    <recommendedName>
        <fullName evidence="4">DKNYY family protein</fullName>
    </recommendedName>
</protein>
<keyword evidence="1" id="KW-0732">Signal</keyword>
<feature type="signal peptide" evidence="1">
    <location>
        <begin position="1"/>
        <end position="17"/>
    </location>
</feature>
<evidence type="ECO:0000313" key="2">
    <source>
        <dbReference type="EMBL" id="TWH92318.1"/>
    </source>
</evidence>
<dbReference type="EMBL" id="VLKM01000013">
    <property type="protein sequence ID" value="TWH92318.1"/>
    <property type="molecule type" value="Genomic_DNA"/>
</dbReference>
<dbReference type="AlphaFoldDB" id="A0A562KA86"/>
<feature type="chain" id="PRO_5022805280" description="DKNYY family protein" evidence="1">
    <location>
        <begin position="18"/>
        <end position="519"/>
    </location>
</feature>
<dbReference type="InterPro" id="IPR046661">
    <property type="entry name" value="DUF6770"/>
</dbReference>
<dbReference type="Proteomes" id="UP000315312">
    <property type="component" value="Unassembled WGS sequence"/>
</dbReference>
<keyword evidence="3" id="KW-1185">Reference proteome</keyword>
<evidence type="ECO:0008006" key="4">
    <source>
        <dbReference type="Google" id="ProtNLM"/>
    </source>
</evidence>
<sequence>MKKLVLFFLLISLGLQAQIQKISELSKNRFLDSKIIYDENGDDVWGYFLLYQSDKTSKSVLELEFVVLDKNLNKVGSNSFQQEYLNTWLFSAYPTIDYLKKRNGELIIAIDFEDVIDYGSYFFKKIDLKNFVVSPGYFSRNGKTIQDENILEKFERKNVLPDFFRPVPNCGFIKYERELKGKNEFSGLVEFEKADIKGYSFYDLDLNKKWEIKYNLSKDYGENHYREIANDKYLILSKEFYGKAYKGKSKYFYEVKDITNGSEVFTIPRDDAKYTYSKSNLFIENNKIFIFERVFEFHKDSEYDNTKCLGISKRVYDIETKSLVEQKLMFWTDLNTFFEISKYGKLKSDFIHFLDFRVTTDGKTIVVGEGFNPGQSTSIKNFYTLILDKDFKAESFKEIAKQKNTINDYSAYGNTLEKNGLFDYMYSQKIKNDEFVYFYGDNEVKRGFLNTIIPELAEALPDNWVLGIVTYADGEFKNQKVKLKTSKGKIYPLKAKKGYIILQEVTKSDVEIRLEKIDY</sequence>
<accession>A0A562KA86</accession>
<reference evidence="2 3" key="1">
    <citation type="journal article" date="2015" name="Stand. Genomic Sci.">
        <title>Genomic Encyclopedia of Bacterial and Archaeal Type Strains, Phase III: the genomes of soil and plant-associated and newly described type strains.</title>
        <authorList>
            <person name="Whitman W.B."/>
            <person name="Woyke T."/>
            <person name="Klenk H.P."/>
            <person name="Zhou Y."/>
            <person name="Lilburn T.G."/>
            <person name="Beck B.J."/>
            <person name="De Vos P."/>
            <person name="Vandamme P."/>
            <person name="Eisen J.A."/>
            <person name="Garrity G."/>
            <person name="Hugenholtz P."/>
            <person name="Kyrpides N.C."/>
        </authorList>
    </citation>
    <scope>NUCLEOTIDE SEQUENCE [LARGE SCALE GENOMIC DNA]</scope>
    <source>
        <strain evidence="2 3">CGMCC 1.6844</strain>
    </source>
</reference>
<name>A0A562KA86_9FLAO</name>
<dbReference type="OrthoDB" id="1312899at2"/>